<organism evidence="1 2">
    <name type="scientific">Flavipsychrobacter stenotrophus</name>
    <dbReference type="NCBI Taxonomy" id="2077091"/>
    <lineage>
        <taxon>Bacteria</taxon>
        <taxon>Pseudomonadati</taxon>
        <taxon>Bacteroidota</taxon>
        <taxon>Chitinophagia</taxon>
        <taxon>Chitinophagales</taxon>
        <taxon>Chitinophagaceae</taxon>
        <taxon>Flavipsychrobacter</taxon>
    </lineage>
</organism>
<evidence type="ECO:0000313" key="2">
    <source>
        <dbReference type="Proteomes" id="UP000239872"/>
    </source>
</evidence>
<evidence type="ECO:0000313" key="1">
    <source>
        <dbReference type="EMBL" id="PQJ12544.1"/>
    </source>
</evidence>
<sequence>MEMKKNFYCVIKQLRNAYFWLLVKLKLRMSTIATFNQIKEQFIEDIPIFYKDIEEHFNAPSDFFTGLYELINQSIRGRTHSFKYGDDEYYIHAEILATQKAMLLTTHKATFGPQPADRTDEIINELTVKLWAIDNINLQGKFTVQGSFGKEEQFNSDHLGKRYAEKFTGYITEMEKKRFNEA</sequence>
<dbReference type="AlphaFoldDB" id="A0A2S7T0Q3"/>
<accession>A0A2S7T0Q3</accession>
<comment type="caution">
    <text evidence="1">The sequence shown here is derived from an EMBL/GenBank/DDBJ whole genome shotgun (WGS) entry which is preliminary data.</text>
</comment>
<keyword evidence="2" id="KW-1185">Reference proteome</keyword>
<name>A0A2S7T0Q3_9BACT</name>
<dbReference type="EMBL" id="PPSL01000001">
    <property type="protein sequence ID" value="PQJ12544.1"/>
    <property type="molecule type" value="Genomic_DNA"/>
</dbReference>
<dbReference type="Proteomes" id="UP000239872">
    <property type="component" value="Unassembled WGS sequence"/>
</dbReference>
<gene>
    <name evidence="1" type="ORF">CJD36_002010</name>
</gene>
<reference evidence="1 2" key="1">
    <citation type="submission" date="2018-01" db="EMBL/GenBank/DDBJ databases">
        <title>A novel member of the phylum Bacteroidetes isolated from glacier ice.</title>
        <authorList>
            <person name="Liu Q."/>
            <person name="Xin Y.-H."/>
        </authorList>
    </citation>
    <scope>NUCLEOTIDE SEQUENCE [LARGE SCALE GENOMIC DNA]</scope>
    <source>
        <strain evidence="1 2">RB1R16</strain>
    </source>
</reference>
<proteinExistence type="predicted"/>
<protein>
    <submittedName>
        <fullName evidence="1">Uncharacterized protein</fullName>
    </submittedName>
</protein>